<dbReference type="PROSITE" id="PS50088">
    <property type="entry name" value="ANK_REPEAT"/>
    <property type="match status" value="2"/>
</dbReference>
<dbReference type="Proteomes" id="UP000182444">
    <property type="component" value="Chromosome 1B"/>
</dbReference>
<accession>A0A1D8N8C4</accession>
<dbReference type="PRINTS" id="PR01415">
    <property type="entry name" value="ANKYRIN"/>
</dbReference>
<dbReference type="Gene3D" id="1.25.40.20">
    <property type="entry name" value="Ankyrin repeat-containing domain"/>
    <property type="match status" value="1"/>
</dbReference>
<dbReference type="InterPro" id="IPR002110">
    <property type="entry name" value="Ankyrin_rpt"/>
</dbReference>
<dbReference type="RefSeq" id="XP_501058.3">
    <property type="nucleotide sequence ID" value="XM_501058.3"/>
</dbReference>
<dbReference type="PROSITE" id="PS50297">
    <property type="entry name" value="ANK_REP_REGION"/>
    <property type="match status" value="2"/>
</dbReference>
<dbReference type="EMBL" id="CP017554">
    <property type="protein sequence ID" value="AOW01890.1"/>
    <property type="molecule type" value="Genomic_DNA"/>
</dbReference>
<evidence type="ECO:0000256" key="3">
    <source>
        <dbReference type="PROSITE-ProRule" id="PRU00023"/>
    </source>
</evidence>
<dbReference type="GO" id="GO:0005737">
    <property type="term" value="C:cytoplasm"/>
    <property type="evidence" value="ECO:0007669"/>
    <property type="project" value="EnsemblFungi"/>
</dbReference>
<organism evidence="4 5">
    <name type="scientific">Yarrowia lipolytica</name>
    <name type="common">Candida lipolytica</name>
    <dbReference type="NCBI Taxonomy" id="4952"/>
    <lineage>
        <taxon>Eukaryota</taxon>
        <taxon>Fungi</taxon>
        <taxon>Dikarya</taxon>
        <taxon>Ascomycota</taxon>
        <taxon>Saccharomycotina</taxon>
        <taxon>Dipodascomycetes</taxon>
        <taxon>Dipodascales</taxon>
        <taxon>Dipodascales incertae sedis</taxon>
        <taxon>Yarrowia</taxon>
    </lineage>
</organism>
<dbReference type="SMART" id="SM00248">
    <property type="entry name" value="ANK"/>
    <property type="match status" value="2"/>
</dbReference>
<dbReference type="AlphaFoldDB" id="A0A1D8N8C4"/>
<evidence type="ECO:0000256" key="1">
    <source>
        <dbReference type="ARBA" id="ARBA00022737"/>
    </source>
</evidence>
<feature type="repeat" description="ANK" evidence="3">
    <location>
        <begin position="42"/>
        <end position="75"/>
    </location>
</feature>
<feature type="repeat" description="ANK" evidence="3">
    <location>
        <begin position="77"/>
        <end position="115"/>
    </location>
</feature>
<dbReference type="OMA" id="HICAMYG"/>
<reference evidence="4 5" key="1">
    <citation type="journal article" date="2016" name="PLoS ONE">
        <title>Sequence Assembly of Yarrowia lipolytica Strain W29/CLIB89 Shows Transposable Element Diversity.</title>
        <authorList>
            <person name="Magnan C."/>
            <person name="Yu J."/>
            <person name="Chang I."/>
            <person name="Jahn E."/>
            <person name="Kanomata Y."/>
            <person name="Wu J."/>
            <person name="Zeller M."/>
            <person name="Oakes M."/>
            <person name="Baldi P."/>
            <person name="Sandmeyer S."/>
        </authorList>
    </citation>
    <scope>NUCLEOTIDE SEQUENCE [LARGE SCALE GENOMIC DNA]</scope>
    <source>
        <strain evidence="5">CLIB89(W29)</strain>
    </source>
</reference>
<name>A0A1D8N8C4_YARLL</name>
<dbReference type="eggNOG" id="ENOG502S4CU">
    <property type="taxonomic scope" value="Eukaryota"/>
</dbReference>
<dbReference type="VEuPathDB" id="FungiDB:YALI1_B23966g"/>
<protein>
    <submittedName>
        <fullName evidence="4">Uncharacterized protein</fullName>
    </submittedName>
</protein>
<dbReference type="PANTHER" id="PTHR24201">
    <property type="entry name" value="ANK_REP_REGION DOMAIN-CONTAINING PROTEIN"/>
    <property type="match status" value="1"/>
</dbReference>
<dbReference type="GeneID" id="2907391"/>
<keyword evidence="1" id="KW-0677">Repeat</keyword>
<dbReference type="VEuPathDB" id="FungiDB:YALI0_B18458g"/>
<gene>
    <name evidence="4" type="ORF">YALI1_B23966g</name>
</gene>
<sequence>MSSDGASPSEILLDAARRNNVEQLESVLSGGAALINESRDPLGNTALHLAAANGAYDTLDLLLDQEGVEVDPVNRINGDTPLHLAARAIAKAPEVSVAIIDMLVDAGSDVKHENKEGLKPIDLVSEEDTQHGESLRAAEMALLMGDGGEYKRALPRQAVKCERALGTPSEAKTDYPTACQTKSARITMTQSETQNHGDFIHPATRQIVVAVCVNAVPCRSICVACVMYA</sequence>
<evidence type="ECO:0000256" key="2">
    <source>
        <dbReference type="ARBA" id="ARBA00023043"/>
    </source>
</evidence>
<evidence type="ECO:0000313" key="5">
    <source>
        <dbReference type="Proteomes" id="UP000182444"/>
    </source>
</evidence>
<dbReference type="Pfam" id="PF12796">
    <property type="entry name" value="Ank_2"/>
    <property type="match status" value="1"/>
</dbReference>
<dbReference type="InterPro" id="IPR036770">
    <property type="entry name" value="Ankyrin_rpt-contain_sf"/>
</dbReference>
<dbReference type="KEGG" id="yli:2907391"/>
<proteinExistence type="predicted"/>
<evidence type="ECO:0000313" key="4">
    <source>
        <dbReference type="EMBL" id="AOW01890.1"/>
    </source>
</evidence>
<dbReference type="SUPFAM" id="SSF48403">
    <property type="entry name" value="Ankyrin repeat"/>
    <property type="match status" value="1"/>
</dbReference>
<keyword evidence="2 3" id="KW-0040">ANK repeat</keyword>
<dbReference type="InterPro" id="IPR050776">
    <property type="entry name" value="Ank_Repeat/CDKN_Inhibitor"/>
</dbReference>